<gene>
    <name evidence="2" type="ORF">IZO911_LOCUS16279</name>
</gene>
<keyword evidence="1" id="KW-0732">Signal</keyword>
<dbReference type="Proteomes" id="UP000663860">
    <property type="component" value="Unassembled WGS sequence"/>
</dbReference>
<proteinExistence type="predicted"/>
<evidence type="ECO:0000313" key="3">
    <source>
        <dbReference type="Proteomes" id="UP000663860"/>
    </source>
</evidence>
<evidence type="ECO:0008006" key="4">
    <source>
        <dbReference type="Google" id="ProtNLM"/>
    </source>
</evidence>
<feature type="signal peptide" evidence="1">
    <location>
        <begin position="1"/>
        <end position="20"/>
    </location>
</feature>
<evidence type="ECO:0000313" key="2">
    <source>
        <dbReference type="EMBL" id="CAF0975475.1"/>
    </source>
</evidence>
<reference evidence="2" key="1">
    <citation type="submission" date="2021-02" db="EMBL/GenBank/DDBJ databases">
        <authorList>
            <person name="Nowell W R."/>
        </authorList>
    </citation>
    <scope>NUCLEOTIDE SEQUENCE</scope>
</reference>
<feature type="chain" id="PRO_5032743573" description="Secreted protein" evidence="1">
    <location>
        <begin position="21"/>
        <end position="111"/>
    </location>
</feature>
<organism evidence="2 3">
    <name type="scientific">Adineta steineri</name>
    <dbReference type="NCBI Taxonomy" id="433720"/>
    <lineage>
        <taxon>Eukaryota</taxon>
        <taxon>Metazoa</taxon>
        <taxon>Spiralia</taxon>
        <taxon>Gnathifera</taxon>
        <taxon>Rotifera</taxon>
        <taxon>Eurotatoria</taxon>
        <taxon>Bdelloidea</taxon>
        <taxon>Adinetida</taxon>
        <taxon>Adinetidae</taxon>
        <taxon>Adineta</taxon>
    </lineage>
</organism>
<name>A0A814EY82_9BILA</name>
<sequence length="111" mass="12655">MIKSMIVVICLLVAIQNILAIPFDDSIGNRIKINSSMMTDSAVKGTKLYNIHSLTTDSTNVIPKYHQKRQTWWEQKLHRPGRNCRNTGCRNGQRCTNCWGTWTCMPGQLVC</sequence>
<evidence type="ECO:0000256" key="1">
    <source>
        <dbReference type="SAM" id="SignalP"/>
    </source>
</evidence>
<dbReference type="AlphaFoldDB" id="A0A814EY82"/>
<protein>
    <recommendedName>
        <fullName evidence="4">Secreted protein</fullName>
    </recommendedName>
</protein>
<dbReference type="EMBL" id="CAJNOE010000145">
    <property type="protein sequence ID" value="CAF0975475.1"/>
    <property type="molecule type" value="Genomic_DNA"/>
</dbReference>
<accession>A0A814EY82</accession>
<comment type="caution">
    <text evidence="2">The sequence shown here is derived from an EMBL/GenBank/DDBJ whole genome shotgun (WGS) entry which is preliminary data.</text>
</comment>